<dbReference type="SMART" id="SM00194">
    <property type="entry name" value="PTPc"/>
    <property type="match status" value="2"/>
</dbReference>
<dbReference type="InterPro" id="IPR045911">
    <property type="entry name" value="R-PTP-mu_cat_rpt1"/>
</dbReference>
<dbReference type="PROSITE" id="PS50055">
    <property type="entry name" value="TYR_PHOSPHATASE_PTP"/>
    <property type="match status" value="2"/>
</dbReference>
<feature type="domain" description="Tyrosine-protein phosphatase" evidence="5">
    <location>
        <begin position="480"/>
        <end position="734"/>
    </location>
</feature>
<dbReference type="PRINTS" id="PR00700">
    <property type="entry name" value="PRTYPHPHTASE"/>
</dbReference>
<evidence type="ECO:0000259" key="6">
    <source>
        <dbReference type="PROSITE" id="PS50056"/>
    </source>
</evidence>
<dbReference type="Pfam" id="PF00102">
    <property type="entry name" value="Y_phosphatase"/>
    <property type="match status" value="3"/>
</dbReference>
<dbReference type="EC" id="3.1.3.48" evidence="1"/>
<evidence type="ECO:0000256" key="3">
    <source>
        <dbReference type="SAM" id="MobiDB-lite"/>
    </source>
</evidence>
<evidence type="ECO:0000256" key="4">
    <source>
        <dbReference type="SAM" id="Phobius"/>
    </source>
</evidence>
<name>A0A9W8C791_TRIRA</name>
<reference evidence="7" key="1">
    <citation type="submission" date="2021-02" db="EMBL/GenBank/DDBJ databases">
        <title>Comparative genomics reveals that relaxation of natural selection precedes convergent phenotypic evolution of cavefish.</title>
        <authorList>
            <person name="Peng Z."/>
        </authorList>
    </citation>
    <scope>NUCLEOTIDE SEQUENCE</scope>
    <source>
        <tissue evidence="7">Muscle</tissue>
    </source>
</reference>
<comment type="caution">
    <text evidence="7">The sequence shown here is derived from an EMBL/GenBank/DDBJ whole genome shotgun (WGS) entry which is preliminary data.</text>
</comment>
<dbReference type="InterPro" id="IPR029021">
    <property type="entry name" value="Prot-tyrosine_phosphatase-like"/>
</dbReference>
<protein>
    <recommendedName>
        <fullName evidence="1">protein-tyrosine-phosphatase</fullName>
        <ecNumber evidence="1">3.1.3.48</ecNumber>
    </recommendedName>
</protein>
<dbReference type="CDD" id="cd14633">
    <property type="entry name" value="R-PTPc-M-1"/>
    <property type="match status" value="1"/>
</dbReference>
<feature type="transmembrane region" description="Helical" evidence="4">
    <location>
        <begin position="157"/>
        <end position="182"/>
    </location>
</feature>
<feature type="non-terminal residue" evidence="7">
    <location>
        <position position="1014"/>
    </location>
</feature>
<dbReference type="PANTHER" id="PTHR19134">
    <property type="entry name" value="RECEPTOR-TYPE TYROSINE-PROTEIN PHOSPHATASE"/>
    <property type="match status" value="1"/>
</dbReference>
<dbReference type="InterPro" id="IPR003595">
    <property type="entry name" value="Tyr_Pase_cat"/>
</dbReference>
<dbReference type="InterPro" id="IPR000242">
    <property type="entry name" value="PTP_cat"/>
</dbReference>
<dbReference type="InterPro" id="IPR016130">
    <property type="entry name" value="Tyr_Pase_AS"/>
</dbReference>
<feature type="transmembrane region" description="Helical" evidence="4">
    <location>
        <begin position="286"/>
        <end position="307"/>
    </location>
</feature>
<keyword evidence="2" id="KW-0904">Protein phosphatase</keyword>
<feature type="compositionally biased region" description="Low complexity" evidence="3">
    <location>
        <begin position="103"/>
        <end position="112"/>
    </location>
</feature>
<dbReference type="PROSITE" id="PS50056">
    <property type="entry name" value="TYR_PHOSPHATASE_2"/>
    <property type="match status" value="2"/>
</dbReference>
<evidence type="ECO:0000313" key="7">
    <source>
        <dbReference type="EMBL" id="KAI7809143.1"/>
    </source>
</evidence>
<proteinExistence type="predicted"/>
<dbReference type="AlphaFoldDB" id="A0A9W8C791"/>
<dbReference type="PROSITE" id="PS00383">
    <property type="entry name" value="TYR_PHOSPHATASE_1"/>
    <property type="match status" value="2"/>
</dbReference>
<dbReference type="PANTHER" id="PTHR19134:SF206">
    <property type="entry name" value="RECEPTOR-TYPE TYROSINE-PROTEIN PHOSPHATASE MU"/>
    <property type="match status" value="1"/>
</dbReference>
<feature type="non-terminal residue" evidence="7">
    <location>
        <position position="1"/>
    </location>
</feature>
<feature type="domain" description="Tyrosine-protein phosphatase" evidence="5">
    <location>
        <begin position="766"/>
        <end position="971"/>
    </location>
</feature>
<keyword evidence="4" id="KW-1133">Transmembrane helix</keyword>
<evidence type="ECO:0000256" key="2">
    <source>
        <dbReference type="ARBA" id="ARBA00022912"/>
    </source>
</evidence>
<feature type="compositionally biased region" description="Polar residues" evidence="3">
    <location>
        <begin position="116"/>
        <end position="125"/>
    </location>
</feature>
<dbReference type="EMBL" id="JAFHDT010000005">
    <property type="protein sequence ID" value="KAI7809143.1"/>
    <property type="molecule type" value="Genomic_DNA"/>
</dbReference>
<feature type="domain" description="Tyrosine specific protein phosphatases" evidence="6">
    <location>
        <begin position="900"/>
        <end position="970"/>
    </location>
</feature>
<dbReference type="GO" id="GO:0004725">
    <property type="term" value="F:protein tyrosine phosphatase activity"/>
    <property type="evidence" value="ECO:0007669"/>
    <property type="project" value="UniProtKB-EC"/>
</dbReference>
<feature type="compositionally biased region" description="Polar residues" evidence="3">
    <location>
        <begin position="134"/>
        <end position="147"/>
    </location>
</feature>
<dbReference type="SUPFAM" id="SSF52799">
    <property type="entry name" value="(Phosphotyrosine protein) phosphatases II"/>
    <property type="match status" value="2"/>
</dbReference>
<feature type="domain" description="Tyrosine specific protein phosphatases" evidence="6">
    <location>
        <begin position="651"/>
        <end position="725"/>
    </location>
</feature>
<keyword evidence="4" id="KW-0812">Transmembrane</keyword>
<evidence type="ECO:0000256" key="1">
    <source>
        <dbReference type="ARBA" id="ARBA00013064"/>
    </source>
</evidence>
<evidence type="ECO:0000313" key="8">
    <source>
        <dbReference type="Proteomes" id="UP001059041"/>
    </source>
</evidence>
<feature type="transmembrane region" description="Helical" evidence="4">
    <location>
        <begin position="243"/>
        <end position="266"/>
    </location>
</feature>
<dbReference type="InterPro" id="IPR000387">
    <property type="entry name" value="Tyr_Pase_dom"/>
</dbReference>
<keyword evidence="2" id="KW-0378">Hydrolase</keyword>
<accession>A0A9W8C791</accession>
<evidence type="ECO:0000259" key="5">
    <source>
        <dbReference type="PROSITE" id="PS50055"/>
    </source>
</evidence>
<gene>
    <name evidence="7" type="ORF">IRJ41_000472</name>
</gene>
<sequence>HLGKLINKKNYKGLQTWHTTGSDRKVHKDRGNTDWDLTEGVREQNPEIYCLLNYNAPCNQPVMFFSQAKYKDVLPLVYTKQNSSHVWLQRFRPAATERKLTTSSSDDPQSSDHTPGPSNSTSAAGVSQPPAPVATNTDSDASETTARSKGRKYDEKYISYGFTYIGTLVFRHSFLGFCHLQYRLVSTTVSLFQGLRCTGQAPGSIFSLISTGNGCVVLLKSESQKSPESPPPFLPSLYSPQSFLTGFDTLCVCVCACVCVRVCVWAATHKPNAVEPEKQTDHTVKIAGVIAGALLFIIIFLGVVLLMKKRRTYQSYTYYLKLAKKRKETLNSTRQEMTVMVNSMDKSYTEQGTSCDEALSFMDTHNPNTRWGGAFSYVAPKLWNSLPDTLPGSDTLSQFKSRLKTSFNPFVPTAILDETQTLTSDTSSLVQSHTHTHTHSLRKRDAVDVPYQTGQLHPAIRVADLLQHITQMKCAEGYGFKEEYESFFEGQSAPWDSAKKDENRMKNRYGNIIAYDHSRVRLQNLDGEQNSDYINANYVDGYHRPNHYIATQGPMQETAIDFWRMVWQENTATIVMVTNLVEVGRVKCCKYWPDDTEIYRDIKVTLIETQLLSEYVIRTFAVEKRGAHEIREISQFHFTGWPDHGVPYHATGLLGFVRRVKAKSPTNAGPIVVHCSAGAGRTGCFIVIDIMLDMAEREGVVDIYNCVRELRSRRVNMVQTEEQYVFIHDAILEACLCGDTTIPANQLRSVYYDMNRLDPQTNSSPIKEEFRTLNMVTPTLRVEDCSIALLPRNHEKNRCMDVLPPDRCLPFLITIDGESSNYINGALMDSYKQPSAFIVTQHPLPNTVKDFWRLVLDYHCTSIVMLNDVDPAQPQDGYRMVQQFQFLGWPMYRDTPVSKRSFLKLIHQVDKWQEEYDGGEGRTVVHCLNGGGRSGTFCAISIVSEMLRHQRSVDVFHAVKTLRNNKPNMVDLLVHKPHLTIVTHYDIVCLMYVVLCLISRRISTSSAMKWLWSI</sequence>
<keyword evidence="7" id="KW-0675">Receptor</keyword>
<dbReference type="InterPro" id="IPR050348">
    <property type="entry name" value="Protein-Tyr_Phosphatase"/>
</dbReference>
<dbReference type="Proteomes" id="UP001059041">
    <property type="component" value="Linkage Group LG5"/>
</dbReference>
<dbReference type="Gene3D" id="3.90.190.10">
    <property type="entry name" value="Protein tyrosine phosphatase superfamily"/>
    <property type="match status" value="3"/>
</dbReference>
<keyword evidence="4" id="KW-0472">Membrane</keyword>
<organism evidence="7 8">
    <name type="scientific">Triplophysa rosa</name>
    <name type="common">Cave loach</name>
    <dbReference type="NCBI Taxonomy" id="992332"/>
    <lineage>
        <taxon>Eukaryota</taxon>
        <taxon>Metazoa</taxon>
        <taxon>Chordata</taxon>
        <taxon>Craniata</taxon>
        <taxon>Vertebrata</taxon>
        <taxon>Euteleostomi</taxon>
        <taxon>Actinopterygii</taxon>
        <taxon>Neopterygii</taxon>
        <taxon>Teleostei</taxon>
        <taxon>Ostariophysi</taxon>
        <taxon>Cypriniformes</taxon>
        <taxon>Nemacheilidae</taxon>
        <taxon>Triplophysa</taxon>
    </lineage>
</organism>
<keyword evidence="8" id="KW-1185">Reference proteome</keyword>
<feature type="region of interest" description="Disordered" evidence="3">
    <location>
        <begin position="98"/>
        <end position="148"/>
    </location>
</feature>
<dbReference type="SMART" id="SM00404">
    <property type="entry name" value="PTPc_motif"/>
    <property type="match status" value="2"/>
</dbReference>
<dbReference type="FunFam" id="3.90.190.10:FF:000005">
    <property type="entry name" value="receptor-type tyrosine-protein phosphatase kappa isoform X1"/>
    <property type="match status" value="1"/>
</dbReference>